<dbReference type="InterPro" id="IPR011048">
    <property type="entry name" value="Haem_d1_sf"/>
</dbReference>
<dbReference type="OrthoDB" id="9790815at2"/>
<dbReference type="InterPro" id="IPR051200">
    <property type="entry name" value="Host-pathogen_enzymatic-act"/>
</dbReference>
<evidence type="ECO:0000313" key="2">
    <source>
        <dbReference type="EMBL" id="AYN21138.1"/>
    </source>
</evidence>
<evidence type="ECO:0000256" key="1">
    <source>
        <dbReference type="SAM" id="SignalP"/>
    </source>
</evidence>
<dbReference type="PANTHER" id="PTHR47197:SF3">
    <property type="entry name" value="DIHYDRO-HEME D1 DEHYDROGENASE"/>
    <property type="match status" value="1"/>
</dbReference>
<organism evidence="2 3">
    <name type="scientific">Alcaligenes aquatilis</name>
    <dbReference type="NCBI Taxonomy" id="323284"/>
    <lineage>
        <taxon>Bacteria</taxon>
        <taxon>Pseudomonadati</taxon>
        <taxon>Pseudomonadota</taxon>
        <taxon>Betaproteobacteria</taxon>
        <taxon>Burkholderiales</taxon>
        <taxon>Alcaligenaceae</taxon>
        <taxon>Alcaligenes</taxon>
    </lineage>
</organism>
<sequence>MSKKFTYLTRSKRSILAAALSLFLLTGASHAAPTPVAATAAVSTPVSEAVLQREVAPGIYELVYSPASKAVFVASTEEFTSKGGGSIYQLDPVSLAVQKKIDLPFKPFALTLDTRSNTLYAGHTRDGAVSAIDASTGTLKGTLHHGVKDAKGEPVHTRQIVVDEAANQVIVSGVTDLGFIWVIDGKTFSTNRILRDLEAPTAGLTLDAANHKLLASGTAAYVVFDTQSWELVGENRIPEKLSPSDIRRRFLVNTALDSKSERLFANQLNNSEGTLVFDLKTGAILHKIPTGYMPVGIRYNPIRNEVYVASRGSGTLSVIDASSYAIKQTITLPVHPNTISVTPDGQQLYVSVKRPFAKKGEPEPIDQVARIDLQAL</sequence>
<keyword evidence="1" id="KW-0732">Signal</keyword>
<dbReference type="RefSeq" id="WP_121739027.1">
    <property type="nucleotide sequence ID" value="NZ_CP032153.1"/>
</dbReference>
<protein>
    <submittedName>
        <fullName evidence="2">YncE family protein</fullName>
    </submittedName>
</protein>
<dbReference type="Gene3D" id="2.130.10.10">
    <property type="entry name" value="YVTN repeat-like/Quinoprotein amine dehydrogenase"/>
    <property type="match status" value="1"/>
</dbReference>
<dbReference type="AlphaFoldDB" id="A0A3G2HWJ9"/>
<dbReference type="SUPFAM" id="SSF51004">
    <property type="entry name" value="C-terminal (heme d1) domain of cytochrome cd1-nitrite reductase"/>
    <property type="match status" value="1"/>
</dbReference>
<feature type="chain" id="PRO_5017934897" evidence="1">
    <location>
        <begin position="32"/>
        <end position="376"/>
    </location>
</feature>
<dbReference type="EMBL" id="CP032153">
    <property type="protein sequence ID" value="AYN21138.1"/>
    <property type="molecule type" value="Genomic_DNA"/>
</dbReference>
<proteinExistence type="predicted"/>
<evidence type="ECO:0000313" key="3">
    <source>
        <dbReference type="Proteomes" id="UP000268070"/>
    </source>
</evidence>
<accession>A0A3G2HWJ9</accession>
<name>A0A3G2HWJ9_9BURK</name>
<dbReference type="PANTHER" id="PTHR47197">
    <property type="entry name" value="PROTEIN NIRF"/>
    <property type="match status" value="1"/>
</dbReference>
<dbReference type="Proteomes" id="UP000268070">
    <property type="component" value="Chromosome"/>
</dbReference>
<dbReference type="KEGG" id="aaqu:D3M96_11745"/>
<dbReference type="InterPro" id="IPR015943">
    <property type="entry name" value="WD40/YVTN_repeat-like_dom_sf"/>
</dbReference>
<feature type="signal peptide" evidence="1">
    <location>
        <begin position="1"/>
        <end position="31"/>
    </location>
</feature>
<gene>
    <name evidence="2" type="ORF">D3M96_11745</name>
</gene>
<reference evidence="2 3" key="1">
    <citation type="submission" date="2018-09" db="EMBL/GenBank/DDBJ databases">
        <title>Complete genome sequence of the hydrocarbonoclastic bacterium Alcaligenes aquatilis QD168, isolated from a crude-oil polluted marine sediment of Central Chile.</title>
        <authorList>
            <person name="Duran R.E."/>
            <person name="Barra B."/>
            <person name="Salva-Serra F."/>
            <person name="Mendez V."/>
            <person name="Moore E.R.B."/>
            <person name="Seeger M."/>
        </authorList>
    </citation>
    <scope>NUCLEOTIDE SEQUENCE [LARGE SCALE GENOMIC DNA]</scope>
    <source>
        <strain evidence="2 3">QD168</strain>
    </source>
</reference>